<keyword evidence="3" id="KW-1185">Reference proteome</keyword>
<dbReference type="AlphaFoldDB" id="A0A4C1WWT1"/>
<accession>A0A4C1WWT1</accession>
<keyword evidence="1" id="KW-0732">Signal</keyword>
<organism evidence="2 3">
    <name type="scientific">Eumeta variegata</name>
    <name type="common">Bagworm moth</name>
    <name type="synonym">Eumeta japonica</name>
    <dbReference type="NCBI Taxonomy" id="151549"/>
    <lineage>
        <taxon>Eukaryota</taxon>
        <taxon>Metazoa</taxon>
        <taxon>Ecdysozoa</taxon>
        <taxon>Arthropoda</taxon>
        <taxon>Hexapoda</taxon>
        <taxon>Insecta</taxon>
        <taxon>Pterygota</taxon>
        <taxon>Neoptera</taxon>
        <taxon>Endopterygota</taxon>
        <taxon>Lepidoptera</taxon>
        <taxon>Glossata</taxon>
        <taxon>Ditrysia</taxon>
        <taxon>Tineoidea</taxon>
        <taxon>Psychidae</taxon>
        <taxon>Oiketicinae</taxon>
        <taxon>Eumeta</taxon>
    </lineage>
</organism>
<proteinExistence type="predicted"/>
<comment type="caution">
    <text evidence="2">The sequence shown here is derived from an EMBL/GenBank/DDBJ whole genome shotgun (WGS) entry which is preliminary data.</text>
</comment>
<evidence type="ECO:0000313" key="3">
    <source>
        <dbReference type="Proteomes" id="UP000299102"/>
    </source>
</evidence>
<evidence type="ECO:0000313" key="2">
    <source>
        <dbReference type="EMBL" id="GBP55102.1"/>
    </source>
</evidence>
<reference evidence="2 3" key="1">
    <citation type="journal article" date="2019" name="Commun. Biol.">
        <title>The bagworm genome reveals a unique fibroin gene that provides high tensile strength.</title>
        <authorList>
            <person name="Kono N."/>
            <person name="Nakamura H."/>
            <person name="Ohtoshi R."/>
            <person name="Tomita M."/>
            <person name="Numata K."/>
            <person name="Arakawa K."/>
        </authorList>
    </citation>
    <scope>NUCLEOTIDE SEQUENCE [LARGE SCALE GENOMIC DNA]</scope>
</reference>
<gene>
    <name evidence="2" type="ORF">EVAR_46399_1</name>
</gene>
<feature type="chain" id="PRO_5020030471" description="Ommochrome-binding protein" evidence="1">
    <location>
        <begin position="24"/>
        <end position="297"/>
    </location>
</feature>
<feature type="signal peptide" evidence="1">
    <location>
        <begin position="1"/>
        <end position="23"/>
    </location>
</feature>
<dbReference type="Proteomes" id="UP000299102">
    <property type="component" value="Unassembled WGS sequence"/>
</dbReference>
<name>A0A4C1WWT1_EUMVA</name>
<evidence type="ECO:0000256" key="1">
    <source>
        <dbReference type="SAM" id="SignalP"/>
    </source>
</evidence>
<dbReference type="SUPFAM" id="SSF63829">
    <property type="entry name" value="Calcium-dependent phosphotriesterase"/>
    <property type="match status" value="1"/>
</dbReference>
<evidence type="ECO:0008006" key="4">
    <source>
        <dbReference type="Google" id="ProtNLM"/>
    </source>
</evidence>
<dbReference type="Gene3D" id="2.130.10.10">
    <property type="entry name" value="YVTN repeat-like/Quinoprotein amine dehydrogenase"/>
    <property type="match status" value="1"/>
</dbReference>
<dbReference type="InterPro" id="IPR015943">
    <property type="entry name" value="WD40/YVTN_repeat-like_dom_sf"/>
</dbReference>
<dbReference type="OrthoDB" id="7182950at2759"/>
<sequence length="297" mass="33808">MHRTPALTLILSVFVNLFHASTAEKCERIKIGKDHYKRYLIAAVDGYPTGIVVDPRTDNIFFILHKRNFTKGIYLLQYGSLGVKELPISSDIVGQCIGVDSRNNIIYVGTNQGLLIYEYGQKEISADRPIGDDDIKDIYMDRAADQMYITVGVHRELYMFMNDTAAVRRYDRVGKAHSFVVDSKGNDFYEHSDGKLYFYSVDLYEPVQVKGFHRELKYVLKLNNHDEAIVAVKGSLFKLRTDSVLPQKVADLGFKITGMAFDDKNNLVIGTKGKIYRYKPIDANDPCPPDDYFFSVI</sequence>
<dbReference type="EMBL" id="BGZK01000660">
    <property type="protein sequence ID" value="GBP55102.1"/>
    <property type="molecule type" value="Genomic_DNA"/>
</dbReference>
<protein>
    <recommendedName>
        <fullName evidence="4">Ommochrome-binding protein</fullName>
    </recommendedName>
</protein>